<evidence type="ECO:0000256" key="2">
    <source>
        <dbReference type="ARBA" id="ARBA00004613"/>
    </source>
</evidence>
<dbReference type="Gene3D" id="3.20.20.370">
    <property type="entry name" value="Glycoside hydrolase/deacetylase"/>
    <property type="match status" value="1"/>
</dbReference>
<evidence type="ECO:0000256" key="7">
    <source>
        <dbReference type="SAM" id="SignalP"/>
    </source>
</evidence>
<feature type="signal peptide" evidence="7">
    <location>
        <begin position="1"/>
        <end position="29"/>
    </location>
</feature>
<gene>
    <name evidence="9" type="ORF">GCM10011332_11080</name>
</gene>
<evidence type="ECO:0000256" key="1">
    <source>
        <dbReference type="ARBA" id="ARBA00003236"/>
    </source>
</evidence>
<dbReference type="EMBL" id="BMHV01000006">
    <property type="protein sequence ID" value="GGF59241.1"/>
    <property type="molecule type" value="Genomic_DNA"/>
</dbReference>
<dbReference type="PANTHER" id="PTHR34216:SF3">
    <property type="entry name" value="POLY-BETA-1,6-N-ACETYL-D-GLUCOSAMINE N-DEACETYLASE"/>
    <property type="match status" value="1"/>
</dbReference>
<protein>
    <recommendedName>
        <fullName evidence="4">Chitooligosaccharide deacetylase</fullName>
    </recommendedName>
    <alternativeName>
        <fullName evidence="6">Nodulation protein B</fullName>
    </alternativeName>
</protein>
<proteinExistence type="inferred from homology"/>
<dbReference type="GO" id="GO:0005975">
    <property type="term" value="P:carbohydrate metabolic process"/>
    <property type="evidence" value="ECO:0007669"/>
    <property type="project" value="InterPro"/>
</dbReference>
<dbReference type="RefSeq" id="WP_188662584.1">
    <property type="nucleotide sequence ID" value="NZ_BMHV01000006.1"/>
</dbReference>
<organism evidence="9 10">
    <name type="scientific">Terasakiella brassicae</name>
    <dbReference type="NCBI Taxonomy" id="1634917"/>
    <lineage>
        <taxon>Bacteria</taxon>
        <taxon>Pseudomonadati</taxon>
        <taxon>Pseudomonadota</taxon>
        <taxon>Alphaproteobacteria</taxon>
        <taxon>Rhodospirillales</taxon>
        <taxon>Terasakiellaceae</taxon>
        <taxon>Terasakiella</taxon>
    </lineage>
</organism>
<evidence type="ECO:0000256" key="3">
    <source>
        <dbReference type="ARBA" id="ARBA00010973"/>
    </source>
</evidence>
<evidence type="ECO:0000256" key="4">
    <source>
        <dbReference type="ARBA" id="ARBA00020071"/>
    </source>
</evidence>
<reference evidence="9" key="2">
    <citation type="submission" date="2020-09" db="EMBL/GenBank/DDBJ databases">
        <authorList>
            <person name="Sun Q."/>
            <person name="Zhou Y."/>
        </authorList>
    </citation>
    <scope>NUCLEOTIDE SEQUENCE</scope>
    <source>
        <strain evidence="9">CGMCC 1.15254</strain>
    </source>
</reference>
<dbReference type="AlphaFoldDB" id="A0A917BUG2"/>
<reference evidence="9" key="1">
    <citation type="journal article" date="2014" name="Int. J. Syst. Evol. Microbiol.">
        <title>Complete genome sequence of Corynebacterium casei LMG S-19264T (=DSM 44701T), isolated from a smear-ripened cheese.</title>
        <authorList>
            <consortium name="US DOE Joint Genome Institute (JGI-PGF)"/>
            <person name="Walter F."/>
            <person name="Albersmeier A."/>
            <person name="Kalinowski J."/>
            <person name="Ruckert C."/>
        </authorList>
    </citation>
    <scope>NUCLEOTIDE SEQUENCE</scope>
    <source>
        <strain evidence="9">CGMCC 1.15254</strain>
    </source>
</reference>
<evidence type="ECO:0000256" key="5">
    <source>
        <dbReference type="ARBA" id="ARBA00022729"/>
    </source>
</evidence>
<comment type="caution">
    <text evidence="9">The sequence shown here is derived from an EMBL/GenBank/DDBJ whole genome shotgun (WGS) entry which is preliminary data.</text>
</comment>
<evidence type="ECO:0000259" key="8">
    <source>
        <dbReference type="PROSITE" id="PS51677"/>
    </source>
</evidence>
<dbReference type="CDD" id="cd10973">
    <property type="entry name" value="CE4_DAC_u4_5s"/>
    <property type="match status" value="1"/>
</dbReference>
<evidence type="ECO:0000313" key="9">
    <source>
        <dbReference type="EMBL" id="GGF59241.1"/>
    </source>
</evidence>
<evidence type="ECO:0000256" key="6">
    <source>
        <dbReference type="ARBA" id="ARBA00032976"/>
    </source>
</evidence>
<dbReference type="InterPro" id="IPR002509">
    <property type="entry name" value="NODB_dom"/>
</dbReference>
<feature type="domain" description="NodB homology" evidence="8">
    <location>
        <begin position="89"/>
        <end position="344"/>
    </location>
</feature>
<dbReference type="SUPFAM" id="SSF88713">
    <property type="entry name" value="Glycoside hydrolase/deacetylase"/>
    <property type="match status" value="1"/>
</dbReference>
<dbReference type="GO" id="GO:0016810">
    <property type="term" value="F:hydrolase activity, acting on carbon-nitrogen (but not peptide) bonds"/>
    <property type="evidence" value="ECO:0007669"/>
    <property type="project" value="InterPro"/>
</dbReference>
<keyword evidence="5 7" id="KW-0732">Signal</keyword>
<name>A0A917BUG2_9PROT</name>
<dbReference type="PANTHER" id="PTHR34216">
    <property type="match status" value="1"/>
</dbReference>
<dbReference type="Proteomes" id="UP000632498">
    <property type="component" value="Unassembled WGS sequence"/>
</dbReference>
<dbReference type="InterPro" id="IPR011330">
    <property type="entry name" value="Glyco_hydro/deAcase_b/a-brl"/>
</dbReference>
<comment type="similarity">
    <text evidence="3">Belongs to the polysaccharide deacetylase family.</text>
</comment>
<dbReference type="InterPro" id="IPR051398">
    <property type="entry name" value="Polysacch_Deacetylase"/>
</dbReference>
<dbReference type="Pfam" id="PF01522">
    <property type="entry name" value="Polysacc_deac_1"/>
    <property type="match status" value="1"/>
</dbReference>
<accession>A0A917BUG2</accession>
<evidence type="ECO:0000313" key="10">
    <source>
        <dbReference type="Proteomes" id="UP000632498"/>
    </source>
</evidence>
<dbReference type="GO" id="GO:0005576">
    <property type="term" value="C:extracellular region"/>
    <property type="evidence" value="ECO:0007669"/>
    <property type="project" value="UniProtKB-SubCell"/>
</dbReference>
<keyword evidence="10" id="KW-1185">Reference proteome</keyword>
<comment type="subcellular location">
    <subcellularLocation>
        <location evidence="2">Secreted</location>
    </subcellularLocation>
</comment>
<comment type="function">
    <text evidence="1">Is involved in generating a small heat-stable compound (Nod), an acylated oligomer of N-acetylglucosamine, that stimulates mitosis in various plant protoplasts.</text>
</comment>
<dbReference type="PROSITE" id="PS51677">
    <property type="entry name" value="NODB"/>
    <property type="match status" value="1"/>
</dbReference>
<sequence length="344" mass="38452">MKLGHSFSNWKKALTAFGFVACSALPAFAQSSASVVMYHRFGEESFPSTNISIEQFESHLQEIKTGEYNVLALSDLVDKIRAGEELPDKALSITIDDGYASIYEKAYPRFKKAGIPFTVFISTDPIDRGYAGHLTWDQIREMDKDPLVSIGAHTASHLHMAAASQSRMGDEMSRSLERLEKELGYRPDLFAYPYGEASLTAVSVVRGFGMRAAFGQHSGAVGIGDDIYYLARFALNEKYGDLKRFQMVAQAKSLHVKDIGPRDMMVGSRNPPIIGFTVGEKVGDLDTLACFSSHEGKVRLERFDRRVEARFEKEMPVGRTRLNCTMPAGDGRWRWFGRQFYVAP</sequence>
<feature type="chain" id="PRO_5037594560" description="Chitooligosaccharide deacetylase" evidence="7">
    <location>
        <begin position="30"/>
        <end position="344"/>
    </location>
</feature>